<organism evidence="1 2">
    <name type="scientific">Rattus norvegicus</name>
    <name type="common">Rat</name>
    <dbReference type="NCBI Taxonomy" id="10116"/>
    <lineage>
        <taxon>Eukaryota</taxon>
        <taxon>Metazoa</taxon>
        <taxon>Chordata</taxon>
        <taxon>Craniata</taxon>
        <taxon>Vertebrata</taxon>
        <taxon>Euteleostomi</taxon>
        <taxon>Mammalia</taxon>
        <taxon>Eutheria</taxon>
        <taxon>Euarchontoglires</taxon>
        <taxon>Glires</taxon>
        <taxon>Rodentia</taxon>
        <taxon>Myomorpha</taxon>
        <taxon>Muroidea</taxon>
        <taxon>Muridae</taxon>
        <taxon>Murinae</taxon>
        <taxon>Rattus</taxon>
    </lineage>
</organism>
<sequence length="8" mass="947">MWEALGQL</sequence>
<reference evidence="1 2" key="1">
    <citation type="submission" date="2005-09" db="EMBL/GenBank/DDBJ databases">
        <authorList>
            <person name="Mural R.J."/>
            <person name="Li P.W."/>
            <person name="Adams M.D."/>
            <person name="Amanatides P.G."/>
            <person name="Baden-Tillson H."/>
            <person name="Barnstead M."/>
            <person name="Chin S.H."/>
            <person name="Dew I."/>
            <person name="Evans C.A."/>
            <person name="Ferriera S."/>
            <person name="Flanigan M."/>
            <person name="Fosler C."/>
            <person name="Glodek A."/>
            <person name="Gu Z."/>
            <person name="Holt R.A."/>
            <person name="Jennings D."/>
            <person name="Kraft C.L."/>
            <person name="Lu F."/>
            <person name="Nguyen T."/>
            <person name="Nusskern D.R."/>
            <person name="Pfannkoch C.M."/>
            <person name="Sitter C."/>
            <person name="Sutton G.G."/>
            <person name="Venter J.C."/>
            <person name="Wang Z."/>
            <person name="Woodage T."/>
            <person name="Zheng X.H."/>
            <person name="Zhong F."/>
        </authorList>
    </citation>
    <scope>NUCLEOTIDE SEQUENCE [LARGE SCALE GENOMIC DNA]</scope>
    <source>
        <strain>BN</strain>
        <strain evidence="2">Sprague-Dawley</strain>
    </source>
</reference>
<dbReference type="Proteomes" id="UP000234681">
    <property type="component" value="Chromosome 9"/>
</dbReference>
<evidence type="ECO:0000313" key="2">
    <source>
        <dbReference type="Proteomes" id="UP000234681"/>
    </source>
</evidence>
<evidence type="ECO:0000313" key="1">
    <source>
        <dbReference type="EMBL" id="EDL99119.1"/>
    </source>
</evidence>
<protein>
    <submittedName>
        <fullName evidence="1">RCG22185</fullName>
    </submittedName>
</protein>
<gene>
    <name evidence="1" type="ORF">rCG_22185</name>
</gene>
<proteinExistence type="predicted"/>
<name>A6INU1_RAT</name>
<dbReference type="EMBL" id="CH473965">
    <property type="protein sequence ID" value="EDL99119.1"/>
    <property type="molecule type" value="Genomic_DNA"/>
</dbReference>
<accession>A6INU1</accession>